<keyword evidence="4" id="KW-1185">Reference proteome</keyword>
<protein>
    <recommendedName>
        <fullName evidence="2">DUF4352 domain-containing protein</fullName>
    </recommendedName>
</protein>
<dbReference type="Pfam" id="PF11611">
    <property type="entry name" value="DUF4352"/>
    <property type="match status" value="1"/>
</dbReference>
<dbReference type="Proteomes" id="UP000006265">
    <property type="component" value="Unassembled WGS sequence"/>
</dbReference>
<name>K5B8B8_MYCHD</name>
<evidence type="ECO:0000256" key="1">
    <source>
        <dbReference type="ARBA" id="ARBA00022729"/>
    </source>
</evidence>
<keyword evidence="1" id="KW-0732">Signal</keyword>
<accession>K5B8B8</accession>
<dbReference type="PATRIC" id="fig|1122247.3.peg.2477"/>
<dbReference type="AlphaFoldDB" id="K5B8B8"/>
<sequence length="171" mass="17965">MVAAVVGLTGVGCIPVENSARPVSGGSANANRLVNSRDSAAPVGSAVRDGKFEFQVLGMERAAEAGDPSNPFMTATPQGKFIIVTLAVTNIGDRPQSYFGSNQKLIDAAGREYAVDSEADMWLNREGFMEEINPGNAIQVKVAFDVPPGTQPAELEVHDSAFSGGARVRLQ</sequence>
<organism evidence="3 4">
    <name type="scientific">Mycolicibacterium hassiacum (strain DSM 44199 / CIP 105218 / JCM 12690 / 3849)</name>
    <name type="common">Mycobacterium hassiacum</name>
    <dbReference type="NCBI Taxonomy" id="1122247"/>
    <lineage>
        <taxon>Bacteria</taxon>
        <taxon>Bacillati</taxon>
        <taxon>Actinomycetota</taxon>
        <taxon>Actinomycetes</taxon>
        <taxon>Mycobacteriales</taxon>
        <taxon>Mycobacteriaceae</taxon>
        <taxon>Mycolicibacterium</taxon>
    </lineage>
</organism>
<gene>
    <name evidence="3" type="ORF">C731_2577</name>
</gene>
<evidence type="ECO:0000313" key="3">
    <source>
        <dbReference type="EMBL" id="EKF23423.1"/>
    </source>
</evidence>
<feature type="domain" description="DUF4352" evidence="2">
    <location>
        <begin position="43"/>
        <end position="166"/>
    </location>
</feature>
<dbReference type="EMBL" id="AMRA01000067">
    <property type="protein sequence ID" value="EKF23423.1"/>
    <property type="molecule type" value="Genomic_DNA"/>
</dbReference>
<dbReference type="Gene3D" id="2.60.40.1240">
    <property type="match status" value="1"/>
</dbReference>
<comment type="caution">
    <text evidence="3">The sequence shown here is derived from an EMBL/GenBank/DDBJ whole genome shotgun (WGS) entry which is preliminary data.</text>
</comment>
<proteinExistence type="predicted"/>
<dbReference type="InterPro" id="IPR029051">
    <property type="entry name" value="DUF4352"/>
</dbReference>
<reference evidence="3 4" key="1">
    <citation type="journal article" date="2012" name="J. Bacteriol.">
        <title>Genome sequence of Mycobacterium hassiacum DSM 44199, a rare source of heat-stable mycobacterial proteins.</title>
        <authorList>
            <person name="Tiago I."/>
            <person name="Maranha A."/>
            <person name="Mendes V."/>
            <person name="Alarico S."/>
            <person name="Moynihan P.J."/>
            <person name="Clarke A.J."/>
            <person name="Macedo-Ribeiro S."/>
            <person name="Pereira P.J."/>
            <person name="Empadinhas N."/>
        </authorList>
    </citation>
    <scope>NUCLEOTIDE SEQUENCE [LARGE SCALE GENOMIC DNA]</scope>
    <source>
        <strain evidence="4">DSM 44199 / CIP 105218 / JCM 12690 / 3849</strain>
    </source>
</reference>
<evidence type="ECO:0000313" key="4">
    <source>
        <dbReference type="Proteomes" id="UP000006265"/>
    </source>
</evidence>
<dbReference type="STRING" id="1122247.GCA_000379865_03766"/>
<dbReference type="InterPro" id="IPR029050">
    <property type="entry name" value="Immunoprotect_excell_Ig-like"/>
</dbReference>
<evidence type="ECO:0000259" key="2">
    <source>
        <dbReference type="Pfam" id="PF11611"/>
    </source>
</evidence>
<dbReference type="eggNOG" id="COG0515">
    <property type="taxonomic scope" value="Bacteria"/>
</dbReference>